<keyword evidence="2" id="KW-0472">Membrane</keyword>
<proteinExistence type="predicted"/>
<dbReference type="AlphaFoldDB" id="A0A8I1YFV2"/>
<name>A0A8I1YFV2_BRAEL</name>
<dbReference type="EMBL" id="JAFICZ010000001">
    <property type="protein sequence ID" value="MBP1297824.1"/>
    <property type="molecule type" value="Genomic_DNA"/>
</dbReference>
<protein>
    <submittedName>
        <fullName evidence="3">Uncharacterized protein</fullName>
    </submittedName>
</protein>
<feature type="transmembrane region" description="Helical" evidence="2">
    <location>
        <begin position="51"/>
        <end position="69"/>
    </location>
</feature>
<keyword evidence="2" id="KW-1133">Transmembrane helix</keyword>
<sequence>MKIRWNGATVSSIIAATFIFTRRNPEAAMSGPGDGRQEPPEDEGNRSIENAVMFGFFVVLVAAGIWLLGTMADIRKVQDCAAQGRRNCATVEVPERAR</sequence>
<reference evidence="3" key="1">
    <citation type="submission" date="2021-02" db="EMBL/GenBank/DDBJ databases">
        <title>Genomic Encyclopedia of Type Strains, Phase IV (KMG-V): Genome sequencing to study the core and pangenomes of soil and plant-associated prokaryotes.</title>
        <authorList>
            <person name="Whitman W."/>
        </authorList>
    </citation>
    <scope>NUCLEOTIDE SEQUENCE</scope>
    <source>
        <strain evidence="3">USDA 406</strain>
    </source>
</reference>
<evidence type="ECO:0000256" key="2">
    <source>
        <dbReference type="SAM" id="Phobius"/>
    </source>
</evidence>
<evidence type="ECO:0000313" key="4">
    <source>
        <dbReference type="Proteomes" id="UP000673383"/>
    </source>
</evidence>
<evidence type="ECO:0000313" key="3">
    <source>
        <dbReference type="EMBL" id="MBP1297824.1"/>
    </source>
</evidence>
<evidence type="ECO:0000256" key="1">
    <source>
        <dbReference type="SAM" id="MobiDB-lite"/>
    </source>
</evidence>
<feature type="compositionally biased region" description="Basic and acidic residues" evidence="1">
    <location>
        <begin position="35"/>
        <end position="45"/>
    </location>
</feature>
<keyword evidence="2" id="KW-0812">Transmembrane</keyword>
<dbReference type="Proteomes" id="UP000673383">
    <property type="component" value="Unassembled WGS sequence"/>
</dbReference>
<organism evidence="3 4">
    <name type="scientific">Bradyrhizobium elkanii</name>
    <dbReference type="NCBI Taxonomy" id="29448"/>
    <lineage>
        <taxon>Bacteria</taxon>
        <taxon>Pseudomonadati</taxon>
        <taxon>Pseudomonadota</taxon>
        <taxon>Alphaproteobacteria</taxon>
        <taxon>Hyphomicrobiales</taxon>
        <taxon>Nitrobacteraceae</taxon>
        <taxon>Bradyrhizobium</taxon>
    </lineage>
</organism>
<gene>
    <name evidence="3" type="ORF">JOH49_007577</name>
</gene>
<feature type="region of interest" description="Disordered" evidence="1">
    <location>
        <begin position="25"/>
        <end position="45"/>
    </location>
</feature>
<accession>A0A8I1YFV2</accession>
<comment type="caution">
    <text evidence="3">The sequence shown here is derived from an EMBL/GenBank/DDBJ whole genome shotgun (WGS) entry which is preliminary data.</text>
</comment>